<dbReference type="PANTHER" id="PTHR11616:SF236">
    <property type="entry name" value="TRANSPORTER"/>
    <property type="match status" value="1"/>
</dbReference>
<dbReference type="EMBL" id="CP045893">
    <property type="protein sequence ID" value="QQP53375.1"/>
    <property type="molecule type" value="Genomic_DNA"/>
</dbReference>
<evidence type="ECO:0000256" key="5">
    <source>
        <dbReference type="ARBA" id="ARBA00022847"/>
    </source>
</evidence>
<accession>A0A7T8QSD1</accession>
<keyword evidence="10" id="KW-1185">Reference proteome</keyword>
<protein>
    <submittedName>
        <fullName evidence="9">Transporter</fullName>
    </submittedName>
</protein>
<evidence type="ECO:0000256" key="4">
    <source>
        <dbReference type="ARBA" id="ARBA00022692"/>
    </source>
</evidence>
<dbReference type="GO" id="GO:0005283">
    <property type="term" value="F:amino acid:sodium symporter activity"/>
    <property type="evidence" value="ECO:0007669"/>
    <property type="project" value="TreeGrafter"/>
</dbReference>
<evidence type="ECO:0000313" key="10">
    <source>
        <dbReference type="Proteomes" id="UP000595437"/>
    </source>
</evidence>
<dbReference type="SUPFAM" id="SSF161070">
    <property type="entry name" value="SNF-like"/>
    <property type="match status" value="1"/>
</dbReference>
<keyword evidence="7 8" id="KW-0472">Membrane</keyword>
<name>A0A7T8QSD1_CALRO</name>
<proteinExistence type="inferred from homology"/>
<comment type="similarity">
    <text evidence="2">Belongs to the sodium:neurotransmitter symporter (SNF) (TC 2.A.22) family.</text>
</comment>
<comment type="subcellular location">
    <subcellularLocation>
        <location evidence="1">Membrane</location>
        <topology evidence="1">Multi-pass membrane protein</topology>
    </subcellularLocation>
</comment>
<dbReference type="Proteomes" id="UP000595437">
    <property type="component" value="Chromosome 4"/>
</dbReference>
<dbReference type="AlphaFoldDB" id="A0A7T8QSD1"/>
<gene>
    <name evidence="9" type="ORF">FKW44_005840</name>
</gene>
<feature type="transmembrane region" description="Helical" evidence="8">
    <location>
        <begin position="12"/>
        <end position="28"/>
    </location>
</feature>
<keyword evidence="4 8" id="KW-0812">Transmembrane</keyword>
<dbReference type="GO" id="GO:0015187">
    <property type="term" value="F:glycine transmembrane transporter activity"/>
    <property type="evidence" value="ECO:0007669"/>
    <property type="project" value="TreeGrafter"/>
</dbReference>
<keyword evidence="6 8" id="KW-1133">Transmembrane helix</keyword>
<dbReference type="PANTHER" id="PTHR11616">
    <property type="entry name" value="SODIUM/CHLORIDE DEPENDENT TRANSPORTER"/>
    <property type="match status" value="1"/>
</dbReference>
<dbReference type="GO" id="GO:0015179">
    <property type="term" value="F:L-amino acid transmembrane transporter activity"/>
    <property type="evidence" value="ECO:0007669"/>
    <property type="project" value="TreeGrafter"/>
</dbReference>
<reference evidence="10" key="1">
    <citation type="submission" date="2021-01" db="EMBL/GenBank/DDBJ databases">
        <title>Caligus Genome Assembly.</title>
        <authorList>
            <person name="Gallardo-Escarate C."/>
        </authorList>
    </citation>
    <scope>NUCLEOTIDE SEQUENCE [LARGE SCALE GENOMIC DNA]</scope>
</reference>
<evidence type="ECO:0000256" key="1">
    <source>
        <dbReference type="ARBA" id="ARBA00004141"/>
    </source>
</evidence>
<feature type="non-terminal residue" evidence="9">
    <location>
        <position position="1"/>
    </location>
</feature>
<evidence type="ECO:0000313" key="9">
    <source>
        <dbReference type="EMBL" id="QQP53375.1"/>
    </source>
</evidence>
<dbReference type="GO" id="GO:0005886">
    <property type="term" value="C:plasma membrane"/>
    <property type="evidence" value="ECO:0007669"/>
    <property type="project" value="TreeGrafter"/>
</dbReference>
<keyword evidence="3" id="KW-0813">Transport</keyword>
<dbReference type="InterPro" id="IPR037272">
    <property type="entry name" value="SNS_sf"/>
</dbReference>
<organism evidence="9 10">
    <name type="scientific">Caligus rogercresseyi</name>
    <name type="common">Sea louse</name>
    <dbReference type="NCBI Taxonomy" id="217165"/>
    <lineage>
        <taxon>Eukaryota</taxon>
        <taxon>Metazoa</taxon>
        <taxon>Ecdysozoa</taxon>
        <taxon>Arthropoda</taxon>
        <taxon>Crustacea</taxon>
        <taxon>Multicrustacea</taxon>
        <taxon>Hexanauplia</taxon>
        <taxon>Copepoda</taxon>
        <taxon>Siphonostomatoida</taxon>
        <taxon>Caligidae</taxon>
        <taxon>Caligus</taxon>
    </lineage>
</organism>
<keyword evidence="5" id="KW-0769">Symport</keyword>
<evidence type="ECO:0000256" key="8">
    <source>
        <dbReference type="SAM" id="Phobius"/>
    </source>
</evidence>
<evidence type="ECO:0000256" key="7">
    <source>
        <dbReference type="ARBA" id="ARBA00023136"/>
    </source>
</evidence>
<dbReference type="GO" id="GO:0089718">
    <property type="term" value="P:amino acid import across plasma membrane"/>
    <property type="evidence" value="ECO:0007669"/>
    <property type="project" value="TreeGrafter"/>
</dbReference>
<sequence>AGEYWVTLFDSYGALGLTLIALTEIIFTNDIKIMTGVTPGPYWQMTWRFGAPIVLSTVLIMSIYSQIRSNPTYNAWSKELV</sequence>
<evidence type="ECO:0000256" key="6">
    <source>
        <dbReference type="ARBA" id="ARBA00022989"/>
    </source>
</evidence>
<feature type="transmembrane region" description="Helical" evidence="8">
    <location>
        <begin position="49"/>
        <end position="67"/>
    </location>
</feature>
<dbReference type="OrthoDB" id="6581954at2759"/>
<evidence type="ECO:0000256" key="2">
    <source>
        <dbReference type="ARBA" id="ARBA00006459"/>
    </source>
</evidence>
<dbReference type="InterPro" id="IPR000175">
    <property type="entry name" value="Na/ntran_symport"/>
</dbReference>
<evidence type="ECO:0000256" key="3">
    <source>
        <dbReference type="ARBA" id="ARBA00022448"/>
    </source>
</evidence>
<dbReference type="Pfam" id="PF00209">
    <property type="entry name" value="SNF"/>
    <property type="match status" value="1"/>
</dbReference>